<evidence type="ECO:0000256" key="1">
    <source>
        <dbReference type="ARBA" id="ARBA00006218"/>
    </source>
</evidence>
<reference evidence="3 4" key="1">
    <citation type="journal article" date="2015" name="Front. Microbiol.">
        <title>Genome sequence of the plant growth promoting endophytic yeast Rhodotorula graminis WP1.</title>
        <authorList>
            <person name="Firrincieli A."/>
            <person name="Otillar R."/>
            <person name="Salamov A."/>
            <person name="Schmutz J."/>
            <person name="Khan Z."/>
            <person name="Redman R.S."/>
            <person name="Fleck N.D."/>
            <person name="Lindquist E."/>
            <person name="Grigoriev I.V."/>
            <person name="Doty S.L."/>
        </authorList>
    </citation>
    <scope>NUCLEOTIDE SEQUENCE [LARGE SCALE GENOMIC DNA]</scope>
    <source>
        <strain evidence="3 4">WP1</strain>
    </source>
</reference>
<dbReference type="GO" id="GO:0030008">
    <property type="term" value="C:TRAPP complex"/>
    <property type="evidence" value="ECO:0007669"/>
    <property type="project" value="TreeGrafter"/>
</dbReference>
<dbReference type="InterPro" id="IPR037992">
    <property type="entry name" value="TRAPPC6/Trs33"/>
</dbReference>
<dbReference type="OrthoDB" id="941624at2759"/>
<evidence type="ECO:0000313" key="4">
    <source>
        <dbReference type="Proteomes" id="UP000053890"/>
    </source>
</evidence>
<dbReference type="RefSeq" id="XP_018269723.1">
    <property type="nucleotide sequence ID" value="XM_018413510.1"/>
</dbReference>
<keyword evidence="4" id="KW-1185">Reference proteome</keyword>
<gene>
    <name evidence="3" type="ORF">RHOBADRAFT_38274</name>
</gene>
<dbReference type="PANTHER" id="PTHR12817:SF0">
    <property type="entry name" value="GEO08327P1"/>
    <property type="match status" value="1"/>
</dbReference>
<dbReference type="GeneID" id="28973959"/>
<dbReference type="Gene3D" id="3.30.1380.20">
    <property type="entry name" value="Trafficking protein particle complex subunit 3"/>
    <property type="match status" value="1"/>
</dbReference>
<dbReference type="GO" id="GO:0006888">
    <property type="term" value="P:endoplasmic reticulum to Golgi vesicle-mediated transport"/>
    <property type="evidence" value="ECO:0007669"/>
    <property type="project" value="TreeGrafter"/>
</dbReference>
<dbReference type="EMBL" id="KQ474082">
    <property type="protein sequence ID" value="KPV73674.1"/>
    <property type="molecule type" value="Genomic_DNA"/>
</dbReference>
<evidence type="ECO:0008006" key="5">
    <source>
        <dbReference type="Google" id="ProtNLM"/>
    </source>
</evidence>
<dbReference type="OMA" id="WTEVFRK"/>
<dbReference type="Pfam" id="PF04051">
    <property type="entry name" value="TRAPP"/>
    <property type="match status" value="1"/>
</dbReference>
<proteinExistence type="inferred from homology"/>
<comment type="similarity">
    <text evidence="1">Belongs to the TRAPP small subunits family. BET3 subfamily.</text>
</comment>
<organism evidence="3 4">
    <name type="scientific">Rhodotorula graminis (strain WP1)</name>
    <dbReference type="NCBI Taxonomy" id="578459"/>
    <lineage>
        <taxon>Eukaryota</taxon>
        <taxon>Fungi</taxon>
        <taxon>Dikarya</taxon>
        <taxon>Basidiomycota</taxon>
        <taxon>Pucciniomycotina</taxon>
        <taxon>Microbotryomycetes</taxon>
        <taxon>Sporidiobolales</taxon>
        <taxon>Sporidiobolaceae</taxon>
        <taxon>Rhodotorula</taxon>
    </lineage>
</organism>
<feature type="compositionally biased region" description="Low complexity" evidence="2">
    <location>
        <begin position="99"/>
        <end position="129"/>
    </location>
</feature>
<dbReference type="Proteomes" id="UP000053890">
    <property type="component" value="Unassembled WGS sequence"/>
</dbReference>
<dbReference type="InterPro" id="IPR024096">
    <property type="entry name" value="NO_sig/Golgi_transp_ligand-bd"/>
</dbReference>
<dbReference type="SUPFAM" id="SSF111126">
    <property type="entry name" value="Ligand-binding domain in the NO signalling and Golgi transport"/>
    <property type="match status" value="1"/>
</dbReference>
<dbReference type="InterPro" id="IPR007194">
    <property type="entry name" value="TRAPP_component"/>
</dbReference>
<name>A0A0P9EJD0_RHOGW</name>
<sequence>MVRALRESAAAARTRRARDHRAVEEELEALGLAGTPSAGAVAEPAAGRDVQVGAAGEGLAREAEADEAVFSRLDDLGFRVGWATAERLARDRPRFPSLAQTTPAASHPSSASGTPSHTPLPSLSGAGPSSPETLEVVKFVCKDVWTALYDKQVDNLRTNHRGVYVLLDQSLRSLRALSAPEGKDEERETARWVKAVLAFPSGIIRGALSNLGVHATVTGESAGLPQASFQIKTSRPGGL</sequence>
<dbReference type="GO" id="GO:0005802">
    <property type="term" value="C:trans-Golgi network"/>
    <property type="evidence" value="ECO:0007669"/>
    <property type="project" value="TreeGrafter"/>
</dbReference>
<protein>
    <recommendedName>
        <fullName evidence="5">Trafficking protein particle complex subunit 6B</fullName>
    </recommendedName>
</protein>
<evidence type="ECO:0000313" key="3">
    <source>
        <dbReference type="EMBL" id="KPV73674.1"/>
    </source>
</evidence>
<dbReference type="CDD" id="cd14944">
    <property type="entry name" value="TRAPPC6A_Trs33"/>
    <property type="match status" value="1"/>
</dbReference>
<accession>A0A0P9EJD0</accession>
<dbReference type="PANTHER" id="PTHR12817">
    <property type="entry name" value="TRAFFICKING PROTEIN PARTICLE COMPLEX SUBUNIT 6B"/>
    <property type="match status" value="1"/>
</dbReference>
<evidence type="ECO:0000256" key="2">
    <source>
        <dbReference type="SAM" id="MobiDB-lite"/>
    </source>
</evidence>
<dbReference type="AlphaFoldDB" id="A0A0P9EJD0"/>
<feature type="region of interest" description="Disordered" evidence="2">
    <location>
        <begin position="93"/>
        <end position="129"/>
    </location>
</feature>
<dbReference type="STRING" id="578459.A0A0P9EJD0"/>
<dbReference type="GO" id="GO:0005801">
    <property type="term" value="C:cis-Golgi network"/>
    <property type="evidence" value="ECO:0007669"/>
    <property type="project" value="TreeGrafter"/>
</dbReference>
<feature type="region of interest" description="Disordered" evidence="2">
    <location>
        <begin position="1"/>
        <end position="20"/>
    </location>
</feature>